<reference evidence="4 5" key="1">
    <citation type="submission" date="2019-05" db="EMBL/GenBank/DDBJ databases">
        <title>Ruegeria sp. nov., isolated from tidal flat.</title>
        <authorList>
            <person name="Kim W."/>
        </authorList>
    </citation>
    <scope>NUCLEOTIDE SEQUENCE [LARGE SCALE GENOMIC DNA]</scope>
    <source>
        <strain evidence="4 5">CAU 1488</strain>
    </source>
</reference>
<feature type="compositionally biased region" description="Pro residues" evidence="1">
    <location>
        <begin position="58"/>
        <end position="67"/>
    </location>
</feature>
<dbReference type="RefSeq" id="WP_138840288.1">
    <property type="nucleotide sequence ID" value="NZ_VCPD01000001.1"/>
</dbReference>
<dbReference type="Proteomes" id="UP001193035">
    <property type="component" value="Unassembled WGS sequence"/>
</dbReference>
<feature type="transmembrane region" description="Helical" evidence="2">
    <location>
        <begin position="212"/>
        <end position="231"/>
    </location>
</feature>
<keyword evidence="2" id="KW-0472">Membrane</keyword>
<feature type="domain" description="Zinc finger/thioredoxin putative" evidence="3">
    <location>
        <begin position="1"/>
        <end position="36"/>
    </location>
</feature>
<proteinExistence type="predicted"/>
<feature type="compositionally biased region" description="Basic and acidic residues" evidence="1">
    <location>
        <begin position="81"/>
        <end position="98"/>
    </location>
</feature>
<evidence type="ECO:0000313" key="5">
    <source>
        <dbReference type="Proteomes" id="UP001193035"/>
    </source>
</evidence>
<organism evidence="4 5">
    <name type="scientific">Ruegeria sediminis</name>
    <dbReference type="NCBI Taxonomy" id="2583820"/>
    <lineage>
        <taxon>Bacteria</taxon>
        <taxon>Pseudomonadati</taxon>
        <taxon>Pseudomonadota</taxon>
        <taxon>Alphaproteobacteria</taxon>
        <taxon>Rhodobacterales</taxon>
        <taxon>Roseobacteraceae</taxon>
        <taxon>Ruegeria</taxon>
    </lineage>
</organism>
<evidence type="ECO:0000313" key="4">
    <source>
        <dbReference type="EMBL" id="TMV10231.1"/>
    </source>
</evidence>
<feature type="compositionally biased region" description="Basic and acidic residues" evidence="1">
    <location>
        <begin position="127"/>
        <end position="140"/>
    </location>
</feature>
<protein>
    <recommendedName>
        <fullName evidence="3">Zinc finger/thioredoxin putative domain-containing protein</fullName>
    </recommendedName>
</protein>
<evidence type="ECO:0000259" key="3">
    <source>
        <dbReference type="Pfam" id="PF13717"/>
    </source>
</evidence>
<dbReference type="EMBL" id="VCPD01000001">
    <property type="protein sequence ID" value="TMV10231.1"/>
    <property type="molecule type" value="Genomic_DNA"/>
</dbReference>
<dbReference type="Pfam" id="PF13717">
    <property type="entry name" value="Zn_ribbon_4"/>
    <property type="match status" value="1"/>
</dbReference>
<feature type="region of interest" description="Disordered" evidence="1">
    <location>
        <begin position="155"/>
        <end position="208"/>
    </location>
</feature>
<gene>
    <name evidence="4" type="ORF">FGK63_03980</name>
</gene>
<keyword evidence="2" id="KW-0812">Transmembrane</keyword>
<dbReference type="InterPro" id="IPR011723">
    <property type="entry name" value="Znf/thioredoxin_put"/>
</dbReference>
<keyword evidence="2" id="KW-1133">Transmembrane helix</keyword>
<keyword evidence="5" id="KW-1185">Reference proteome</keyword>
<comment type="caution">
    <text evidence="4">The sequence shown here is derived from an EMBL/GenBank/DDBJ whole genome shotgun (WGS) entry which is preliminary data.</text>
</comment>
<accession>A0ABY2X4B7</accession>
<evidence type="ECO:0000256" key="1">
    <source>
        <dbReference type="SAM" id="MobiDB-lite"/>
    </source>
</evidence>
<feature type="region of interest" description="Disordered" evidence="1">
    <location>
        <begin position="39"/>
        <end position="140"/>
    </location>
</feature>
<name>A0ABY2X4B7_9RHOB</name>
<sequence>MRLTCPNCGAQYEVPDEVIPKGGRDVQCSNCDKTWFQNAAGETPAEPAPPKPEEPRQEAPPPEPPAAEPEKAEQGAEAAPEPEKAEPEAEAEPEKVEPEAEPAAAAEPSRPEPASPRSVDPAVANILREEAAHEAELRAREADKLEVQQDLGLEAHAGKKPGADAPPAAKTVPEESRRAALPDIEEINSTLRGDAASDKGEQAEQQGRKSSGFLRGFALVVILGVVLMMVYSNAQQIGEAVPQADPVLDSYVSMVDQARLWLEAQADAVMNPAE</sequence>
<evidence type="ECO:0000256" key="2">
    <source>
        <dbReference type="SAM" id="Phobius"/>
    </source>
</evidence>
<dbReference type="NCBIfam" id="TIGR02098">
    <property type="entry name" value="MJ0042_CXXC"/>
    <property type="match status" value="1"/>
</dbReference>